<proteinExistence type="predicted"/>
<dbReference type="Proteomes" id="UP000770717">
    <property type="component" value="Unassembled WGS sequence"/>
</dbReference>
<keyword evidence="1" id="KW-0805">Transcription regulation</keyword>
<sequence length="1603" mass="180916">MAAQCRSPRCTAERKGFRRELDSWRHRLIHCVGFESILEGLYGPGLRKDLSLFDDCEPEELVDWGVDDKCSLCNLRKDTNDYTPSGDSAQSTPTGELISQGQFNTEKTECQAENYLNALFQKKDLPQNCDPNIPLVAQELMKKMIRQFAIEYVSKSREMYEDSNGRRADDPLGCNGINKKPTDGLLLEEQDGPLDLTVARIEEQTFQDGVLDLSIKSNASTFEENAKTRHLKNGVTNGYFLRKMKKSTKLHKENTVLFKVLASWCLYHQRQLMSMLKLLKEEQESCSQTCHSRAEYQSAKQVSSSPSTRRMCTNQKSTKSIEINDKRQQMHLPYLSVCVKDLRFTWPNLNLGTVKLNLDKKEDLHLSEPRLHSINTRSKTKKQSACYNDCLNSQHSTNQRKLPYSLSKIKVQRHGPILKSTRIKPGLQCRCRQPRCQLEMTSKYCQTNGDALDESCMTVIQNMTFKESCCANGKENTLKRASECTQNNSDSSTSGCVSFGNLIKHFLKSEPNNFDELLDQKENGSNSSEKNVQTGFHRNNKKMSLFNSSLSDCQTIDFARKLNNLTDTFPMEKNNFVKNSPNSIEDGITVSVEEHSHDVLVLEDYGSTETESVVQEITDLPHDSLKIPSKNVNCIRNGQLCLPANVKNSQRIVDEKRKEFKRRTDQDVQVESAIPPKRFSRNILGKCKLCDISHGFCSFQDDPNLFCKCTIQKNSGILKNFKAGVMTRHTTEKIRNTHLKVAVERLDSKLFVNRTVNYKDLCESNLCHGKVKANSYILNMLQKPPNNVKQSNCLDSTLVPQANFAGVEATHESLGKAPTSATSGNSYFSPIKLMFVSKVESEDGIKYTLSSEYTPVNKHNDVKLSDSVVKRSPRSPNLIQNNFCKNVTLLSLPESKSTAQNRAEKSYCADQSPFEREASRSKTRACAVSNNKRSSETQHRKCSEKTSTEAGSDVAVFLNETVKSKAQPVKLGKTRAAETYVVQNKGSSTQLRIKKVEKFLRSSERNRHKHEPESLNFQRISERLKLRKVPNISGICKTNSSISQEGGQALLSPFQKAITKYTDKVVSGRADQDQNENAITKQKWTHSSLRIRKLKCSNHQTRSRKLLETSFSSVQSSDFSVRRALYHKSKKLHLSKCRIYEMRLRSYKQSKLPLIDKCTNKAKNYTTNTDLKPNPVKWWSASTSKESLLKDFEKRYEQIANTWLGEHNGGKDNEAQSLSTLKFCSSEIRSPVQTLFQKTCDMGDLAAWFMQTTETQSLSIVRKVNARNTLQKINRKGPITKAKKHSINSCQSKKHFKKCAQSTPSETLTELFNVSKTNRRKYTIGQNSKNLQSVIDPSQDVCVKFACAGGNEDGTKACTRNISTTSKASAKEIALSANIEVRSAVCQEAAALPGSIMHINSLAASVNQKTLVEKKTESNTKNLYVCRSSKQNIRDCKVFLTKLGDIENKMSCTYRGSHSRNSNAGNTFKPEWRLTRSLTTKYCFRMNDSLARSPCTLSRIEKSTNDKCKFRMCLRKSKGSAAAYENDSKSSILERQKLLSKMTLYVESSTKQSKPESPNMEKVQSECSKFQLGLIKSVGIPAIRGLSSKGGTFSLTPIRIPLQ</sequence>
<dbReference type="EMBL" id="WNTK01000007">
    <property type="protein sequence ID" value="KAG9479677.1"/>
    <property type="molecule type" value="Genomic_DNA"/>
</dbReference>
<keyword evidence="2" id="KW-0238">DNA-binding</keyword>
<evidence type="ECO:0000256" key="2">
    <source>
        <dbReference type="ARBA" id="ARBA00023125"/>
    </source>
</evidence>
<dbReference type="InterPro" id="IPR028104">
    <property type="entry name" value="DUF4553"/>
</dbReference>
<protein>
    <recommendedName>
        <fullName evidence="8">Ligand-dependent nuclear receptor corepressor-like protein</fullName>
    </recommendedName>
</protein>
<reference evidence="6" key="1">
    <citation type="thesis" date="2020" institute="ProQuest LLC" country="789 East Eisenhower Parkway, Ann Arbor, MI, USA">
        <title>Comparative Genomics and Chromosome Evolution.</title>
        <authorList>
            <person name="Mudd A.B."/>
        </authorList>
    </citation>
    <scope>NUCLEOTIDE SEQUENCE</scope>
    <source>
        <strain evidence="6">HN-11 Male</strain>
        <tissue evidence="6">Kidney and liver</tissue>
    </source>
</reference>
<name>A0A8J6K4P3_ELECQ</name>
<comment type="caution">
    <text evidence="6">The sequence shown here is derived from an EMBL/GenBank/DDBJ whole genome shotgun (WGS) entry which is preliminary data.</text>
</comment>
<dbReference type="PANTHER" id="PTHR21545">
    <property type="entry name" value="TRANSCRIPTION FACTOR MLR1/2"/>
    <property type="match status" value="1"/>
</dbReference>
<organism evidence="6 7">
    <name type="scientific">Eleutherodactylus coqui</name>
    <name type="common">Puerto Rican coqui</name>
    <dbReference type="NCBI Taxonomy" id="57060"/>
    <lineage>
        <taxon>Eukaryota</taxon>
        <taxon>Metazoa</taxon>
        <taxon>Chordata</taxon>
        <taxon>Craniata</taxon>
        <taxon>Vertebrata</taxon>
        <taxon>Euteleostomi</taxon>
        <taxon>Amphibia</taxon>
        <taxon>Batrachia</taxon>
        <taxon>Anura</taxon>
        <taxon>Neobatrachia</taxon>
        <taxon>Hyloidea</taxon>
        <taxon>Eleutherodactylidae</taxon>
        <taxon>Eleutherodactylinae</taxon>
        <taxon>Eleutherodactylus</taxon>
        <taxon>Eleutherodactylus</taxon>
    </lineage>
</organism>
<accession>A0A8J6K4P3</accession>
<feature type="compositionally biased region" description="Basic and acidic residues" evidence="5">
    <location>
        <begin position="933"/>
        <end position="946"/>
    </location>
</feature>
<evidence type="ECO:0000256" key="4">
    <source>
        <dbReference type="ARBA" id="ARBA00023242"/>
    </source>
</evidence>
<dbReference type="GO" id="GO:0003677">
    <property type="term" value="F:DNA binding"/>
    <property type="evidence" value="ECO:0007669"/>
    <property type="project" value="UniProtKB-KW"/>
</dbReference>
<dbReference type="Pfam" id="PF15090">
    <property type="entry name" value="DUF4553"/>
    <property type="match status" value="1"/>
</dbReference>
<gene>
    <name evidence="6" type="ORF">GDO78_011613</name>
</gene>
<keyword evidence="3" id="KW-0804">Transcription</keyword>
<evidence type="ECO:0000313" key="6">
    <source>
        <dbReference type="EMBL" id="KAG9479677.1"/>
    </source>
</evidence>
<keyword evidence="7" id="KW-1185">Reference proteome</keyword>
<evidence type="ECO:0000256" key="3">
    <source>
        <dbReference type="ARBA" id="ARBA00023163"/>
    </source>
</evidence>
<keyword evidence="4" id="KW-0539">Nucleus</keyword>
<evidence type="ECO:0008006" key="8">
    <source>
        <dbReference type="Google" id="ProtNLM"/>
    </source>
</evidence>
<evidence type="ECO:0000313" key="7">
    <source>
        <dbReference type="Proteomes" id="UP000770717"/>
    </source>
</evidence>
<dbReference type="GO" id="GO:0005634">
    <property type="term" value="C:nucleus"/>
    <property type="evidence" value="ECO:0007669"/>
    <property type="project" value="TreeGrafter"/>
</dbReference>
<dbReference type="OrthoDB" id="9941983at2759"/>
<dbReference type="PANTHER" id="PTHR21545:SF10">
    <property type="entry name" value="LIGAND-DEPENDENT NUCLEAR RECEPTOR COREPRESSOR-LIKE PROTEIN"/>
    <property type="match status" value="1"/>
</dbReference>
<dbReference type="GO" id="GO:0006357">
    <property type="term" value="P:regulation of transcription by RNA polymerase II"/>
    <property type="evidence" value="ECO:0007669"/>
    <property type="project" value="TreeGrafter"/>
</dbReference>
<evidence type="ECO:0000256" key="5">
    <source>
        <dbReference type="SAM" id="MobiDB-lite"/>
    </source>
</evidence>
<evidence type="ECO:0000256" key="1">
    <source>
        <dbReference type="ARBA" id="ARBA00023015"/>
    </source>
</evidence>
<feature type="region of interest" description="Disordered" evidence="5">
    <location>
        <begin position="919"/>
        <end position="946"/>
    </location>
</feature>